<evidence type="ECO:0000313" key="2">
    <source>
        <dbReference type="Proteomes" id="UP001206067"/>
    </source>
</evidence>
<dbReference type="RefSeq" id="WP_257595045.1">
    <property type="nucleotide sequence ID" value="NZ_JANKHH010000003.1"/>
</dbReference>
<dbReference type="GO" id="GO:0003677">
    <property type="term" value="F:DNA binding"/>
    <property type="evidence" value="ECO:0007669"/>
    <property type="project" value="UniProtKB-KW"/>
</dbReference>
<dbReference type="InterPro" id="IPR037914">
    <property type="entry name" value="SpoVT-AbrB_sf"/>
</dbReference>
<comment type="caution">
    <text evidence="1">The sequence shown here is derived from an EMBL/GenBank/DDBJ whole genome shotgun (WGS) entry which is preliminary data.</text>
</comment>
<evidence type="ECO:0000313" key="1">
    <source>
        <dbReference type="EMBL" id="MCR2833276.1"/>
    </source>
</evidence>
<organism evidence="1 2">
    <name type="scientific">Parerythrobacter lacustris</name>
    <dbReference type="NCBI Taxonomy" id="2969984"/>
    <lineage>
        <taxon>Bacteria</taxon>
        <taxon>Pseudomonadati</taxon>
        <taxon>Pseudomonadota</taxon>
        <taxon>Alphaproteobacteria</taxon>
        <taxon>Sphingomonadales</taxon>
        <taxon>Erythrobacteraceae</taxon>
        <taxon>Parerythrobacter</taxon>
    </lineage>
</organism>
<gene>
    <name evidence="1" type="ORF">NSO95_04915</name>
</gene>
<reference evidence="1 2" key="1">
    <citation type="submission" date="2022-08" db="EMBL/GenBank/DDBJ databases">
        <title>Polyphasic taxonomy analysis of Qipengyuania sp.RS5-5.</title>
        <authorList>
            <person name="Xamxidin M."/>
            <person name="Wu M."/>
        </authorList>
    </citation>
    <scope>NUCLEOTIDE SEQUENCE [LARGE SCALE GENOMIC DNA]</scope>
    <source>
        <strain evidence="1 2">RS5-5</strain>
    </source>
</reference>
<name>A0ABT1XNP3_9SPHN</name>
<keyword evidence="2" id="KW-1185">Reference proteome</keyword>
<dbReference type="Proteomes" id="UP001206067">
    <property type="component" value="Unassembled WGS sequence"/>
</dbReference>
<accession>A0ABT1XNP3</accession>
<keyword evidence="1" id="KW-0238">DNA-binding</keyword>
<dbReference type="EMBL" id="JANKHH010000003">
    <property type="protein sequence ID" value="MCR2833276.1"/>
    <property type="molecule type" value="Genomic_DNA"/>
</dbReference>
<protein>
    <submittedName>
        <fullName evidence="1">AbrB/MazE/SpoVT family DNA-binding domain-containing protein</fullName>
    </submittedName>
</protein>
<dbReference type="SUPFAM" id="SSF89447">
    <property type="entry name" value="AbrB/MazE/MraZ-like"/>
    <property type="match status" value="1"/>
</dbReference>
<sequence length="86" mass="9589">MTKPVHTKTFKSGNSVAVRLPKGFGIPEGVDLELDQKGDVVTLRVVRDADHERAAMLQMLDDLKRLPKPTSVEKRDPIIFPDRPGL</sequence>
<proteinExistence type="predicted"/>